<dbReference type="AlphaFoldDB" id="A0AAD2CK37"/>
<dbReference type="InterPro" id="IPR050892">
    <property type="entry name" value="ADP-ribose_metab_enzymes"/>
</dbReference>
<accession>A0AAD2CK37</accession>
<name>A0AAD2CK37_9STRA</name>
<evidence type="ECO:0000259" key="2">
    <source>
        <dbReference type="PROSITE" id="PS51154"/>
    </source>
</evidence>
<dbReference type="SUPFAM" id="SSF52949">
    <property type="entry name" value="Macro domain-like"/>
    <property type="match status" value="1"/>
</dbReference>
<proteinExistence type="predicted"/>
<dbReference type="PANTHER" id="PTHR12521:SF0">
    <property type="entry name" value="ADP-RIBOSE GLYCOHYDROLASE OARD1"/>
    <property type="match status" value="1"/>
</dbReference>
<dbReference type="PROSITE" id="PS51154">
    <property type="entry name" value="MACRO"/>
    <property type="match status" value="1"/>
</dbReference>
<dbReference type="Gene3D" id="3.40.220.10">
    <property type="entry name" value="Leucine Aminopeptidase, subunit E, domain 1"/>
    <property type="match status" value="1"/>
</dbReference>
<dbReference type="PANTHER" id="PTHR12521">
    <property type="entry name" value="PROTEIN C6ORF130"/>
    <property type="match status" value="1"/>
</dbReference>
<dbReference type="InterPro" id="IPR043472">
    <property type="entry name" value="Macro_dom-like"/>
</dbReference>
<sequence length="186" mass="20701">MKKLQGDLLAFALEGTFDVIVHGCNCQGHMGAGIAKSIKIQFPEAFIADKQTTAGDFDRLGTYSTAHIQRDDDDSTTIQFYIVNAYTQFHWKGKGVKADYHAIRGVFSKLKQEFSGLRIGYPRIGAGLAGGDWALISEIIDEELEGEDHTLVEFVPPPPHPEQEGLSKKRSTMDHMTKTGRKKFKK</sequence>
<comment type="caution">
    <text evidence="3">The sequence shown here is derived from an EMBL/GenBank/DDBJ whole genome shotgun (WGS) entry which is preliminary data.</text>
</comment>
<evidence type="ECO:0000313" key="3">
    <source>
        <dbReference type="EMBL" id="CAJ1937121.1"/>
    </source>
</evidence>
<dbReference type="InterPro" id="IPR002589">
    <property type="entry name" value="Macro_dom"/>
</dbReference>
<evidence type="ECO:0000313" key="4">
    <source>
        <dbReference type="Proteomes" id="UP001295423"/>
    </source>
</evidence>
<organism evidence="3 4">
    <name type="scientific">Cylindrotheca closterium</name>
    <dbReference type="NCBI Taxonomy" id="2856"/>
    <lineage>
        <taxon>Eukaryota</taxon>
        <taxon>Sar</taxon>
        <taxon>Stramenopiles</taxon>
        <taxon>Ochrophyta</taxon>
        <taxon>Bacillariophyta</taxon>
        <taxon>Bacillariophyceae</taxon>
        <taxon>Bacillariophycidae</taxon>
        <taxon>Bacillariales</taxon>
        <taxon>Bacillariaceae</taxon>
        <taxon>Cylindrotheca</taxon>
    </lineage>
</organism>
<dbReference type="EMBL" id="CAKOGP040000602">
    <property type="protein sequence ID" value="CAJ1937121.1"/>
    <property type="molecule type" value="Genomic_DNA"/>
</dbReference>
<feature type="domain" description="Macro" evidence="2">
    <location>
        <begin position="1"/>
        <end position="186"/>
    </location>
</feature>
<keyword evidence="4" id="KW-1185">Reference proteome</keyword>
<feature type="compositionally biased region" description="Basic and acidic residues" evidence="1">
    <location>
        <begin position="161"/>
        <end position="177"/>
    </location>
</feature>
<feature type="region of interest" description="Disordered" evidence="1">
    <location>
        <begin position="156"/>
        <end position="186"/>
    </location>
</feature>
<dbReference type="Proteomes" id="UP001295423">
    <property type="component" value="Unassembled WGS sequence"/>
</dbReference>
<gene>
    <name evidence="3" type="ORF">CYCCA115_LOCUS5520</name>
</gene>
<protein>
    <recommendedName>
        <fullName evidence="2">Macro domain-containing protein</fullName>
    </recommendedName>
</protein>
<dbReference type="GO" id="GO:0140291">
    <property type="term" value="P:peptidyl-glutamate ADP-deribosylation"/>
    <property type="evidence" value="ECO:0007669"/>
    <property type="project" value="TreeGrafter"/>
</dbReference>
<reference evidence="3" key="1">
    <citation type="submission" date="2023-08" db="EMBL/GenBank/DDBJ databases">
        <authorList>
            <person name="Audoor S."/>
            <person name="Bilcke G."/>
        </authorList>
    </citation>
    <scope>NUCLEOTIDE SEQUENCE</scope>
</reference>
<evidence type="ECO:0000256" key="1">
    <source>
        <dbReference type="SAM" id="MobiDB-lite"/>
    </source>
</evidence>